<evidence type="ECO:0000313" key="3">
    <source>
        <dbReference type="EMBL" id="CDW74530.1"/>
    </source>
</evidence>
<feature type="transmembrane region" description="Helical" evidence="2">
    <location>
        <begin position="89"/>
        <end position="110"/>
    </location>
</feature>
<evidence type="ECO:0000256" key="1">
    <source>
        <dbReference type="SAM" id="MobiDB-lite"/>
    </source>
</evidence>
<accession>A0A077ZXA9</accession>
<reference evidence="3 4" key="1">
    <citation type="submission" date="2014-06" db="EMBL/GenBank/DDBJ databases">
        <authorList>
            <person name="Swart Estienne"/>
        </authorList>
    </citation>
    <scope>NUCLEOTIDE SEQUENCE [LARGE SCALE GENOMIC DNA]</scope>
    <source>
        <strain evidence="3 4">130c</strain>
    </source>
</reference>
<dbReference type="InParanoid" id="A0A077ZXA9"/>
<dbReference type="EMBL" id="CCKQ01003412">
    <property type="protein sequence ID" value="CDW74530.1"/>
    <property type="molecule type" value="Genomic_DNA"/>
</dbReference>
<keyword evidence="2" id="KW-1133">Transmembrane helix</keyword>
<feature type="compositionally biased region" description="Acidic residues" evidence="1">
    <location>
        <begin position="183"/>
        <end position="193"/>
    </location>
</feature>
<feature type="transmembrane region" description="Helical" evidence="2">
    <location>
        <begin position="58"/>
        <end position="77"/>
    </location>
</feature>
<keyword evidence="2" id="KW-0472">Membrane</keyword>
<dbReference type="AlphaFoldDB" id="A0A077ZXA9"/>
<keyword evidence="4" id="KW-1185">Reference proteome</keyword>
<feature type="region of interest" description="Disordered" evidence="1">
    <location>
        <begin position="165"/>
        <end position="206"/>
    </location>
</feature>
<protein>
    <recommendedName>
        <fullName evidence="5">Transmembrane protein</fullName>
    </recommendedName>
</protein>
<name>A0A077ZXA9_STYLE</name>
<keyword evidence="2" id="KW-0812">Transmembrane</keyword>
<evidence type="ECO:0000313" key="4">
    <source>
        <dbReference type="Proteomes" id="UP000039865"/>
    </source>
</evidence>
<organism evidence="3 4">
    <name type="scientific">Stylonychia lemnae</name>
    <name type="common">Ciliate</name>
    <dbReference type="NCBI Taxonomy" id="5949"/>
    <lineage>
        <taxon>Eukaryota</taxon>
        <taxon>Sar</taxon>
        <taxon>Alveolata</taxon>
        <taxon>Ciliophora</taxon>
        <taxon>Intramacronucleata</taxon>
        <taxon>Spirotrichea</taxon>
        <taxon>Stichotrichia</taxon>
        <taxon>Sporadotrichida</taxon>
        <taxon>Oxytrichidae</taxon>
        <taxon>Stylonychinae</taxon>
        <taxon>Stylonychia</taxon>
    </lineage>
</organism>
<feature type="transmembrane region" description="Helical" evidence="2">
    <location>
        <begin position="130"/>
        <end position="147"/>
    </location>
</feature>
<evidence type="ECO:0000256" key="2">
    <source>
        <dbReference type="SAM" id="Phobius"/>
    </source>
</evidence>
<sequence>MENLLPPSQNLPQPRKQKEIRPETVRLKFLRIINVICLLIFANFYSLAFIFVGFTQHYLVLMIEAILFPGMNLFYLNMTHQSKIKFTKYISVLVYGFGLINFSICAIYTFMAFIHTEEKDDVELQRTGKWMLTFIALYLVQIGSFILNSKEFKNVYFDNQDLFEVDDESEDDEKTNSSNEGNSDGDELSEEESPQNNDKMEIIYIS</sequence>
<dbReference type="Proteomes" id="UP000039865">
    <property type="component" value="Unassembled WGS sequence"/>
</dbReference>
<evidence type="ECO:0008006" key="5">
    <source>
        <dbReference type="Google" id="ProtNLM"/>
    </source>
</evidence>
<gene>
    <name evidence="3" type="primary">Contig18929.g20080</name>
    <name evidence="3" type="ORF">STYLEM_3510</name>
</gene>
<proteinExistence type="predicted"/>
<feature type="transmembrane region" description="Helical" evidence="2">
    <location>
        <begin position="29"/>
        <end position="52"/>
    </location>
</feature>